<proteinExistence type="predicted"/>
<reference evidence="3" key="1">
    <citation type="submission" date="2021-06" db="EMBL/GenBank/DDBJ databases">
        <title>Parelaphostrongylus tenuis whole genome reference sequence.</title>
        <authorList>
            <person name="Garwood T.J."/>
            <person name="Larsen P.A."/>
            <person name="Fountain-Jones N.M."/>
            <person name="Garbe J.R."/>
            <person name="Macchietto M.G."/>
            <person name="Kania S.A."/>
            <person name="Gerhold R.W."/>
            <person name="Richards J.E."/>
            <person name="Wolf T.M."/>
        </authorList>
    </citation>
    <scope>NUCLEOTIDE SEQUENCE</scope>
    <source>
        <strain evidence="3">MNPRO001-30</strain>
        <tissue evidence="3">Meninges</tissue>
    </source>
</reference>
<keyword evidence="2" id="KW-0812">Transmembrane</keyword>
<organism evidence="3 4">
    <name type="scientific">Parelaphostrongylus tenuis</name>
    <name type="common">Meningeal worm</name>
    <dbReference type="NCBI Taxonomy" id="148309"/>
    <lineage>
        <taxon>Eukaryota</taxon>
        <taxon>Metazoa</taxon>
        <taxon>Ecdysozoa</taxon>
        <taxon>Nematoda</taxon>
        <taxon>Chromadorea</taxon>
        <taxon>Rhabditida</taxon>
        <taxon>Rhabditina</taxon>
        <taxon>Rhabditomorpha</taxon>
        <taxon>Strongyloidea</taxon>
        <taxon>Metastrongylidae</taxon>
        <taxon>Parelaphostrongylus</taxon>
    </lineage>
</organism>
<protein>
    <submittedName>
        <fullName evidence="3">Uncharacterized protein</fullName>
    </submittedName>
</protein>
<dbReference type="InterPro" id="IPR036322">
    <property type="entry name" value="WD40_repeat_dom_sf"/>
</dbReference>
<dbReference type="Proteomes" id="UP001196413">
    <property type="component" value="Unassembled WGS sequence"/>
</dbReference>
<keyword evidence="2" id="KW-1133">Transmembrane helix</keyword>
<gene>
    <name evidence="3" type="ORF">KIN20_003981</name>
</gene>
<feature type="repeat" description="WD" evidence="1">
    <location>
        <begin position="1084"/>
        <end position="1116"/>
    </location>
</feature>
<evidence type="ECO:0000256" key="2">
    <source>
        <dbReference type="SAM" id="Phobius"/>
    </source>
</evidence>
<keyword evidence="2" id="KW-0472">Membrane</keyword>
<dbReference type="SUPFAM" id="SSF50978">
    <property type="entry name" value="WD40 repeat-like"/>
    <property type="match status" value="1"/>
</dbReference>
<keyword evidence="1" id="KW-0853">WD repeat</keyword>
<dbReference type="Gene3D" id="2.130.10.10">
    <property type="entry name" value="YVTN repeat-like/Quinoprotein amine dehydrogenase"/>
    <property type="match status" value="1"/>
</dbReference>
<evidence type="ECO:0000256" key="1">
    <source>
        <dbReference type="PROSITE-ProRule" id="PRU00221"/>
    </source>
</evidence>
<accession>A0AAD5MJ29</accession>
<comment type="caution">
    <text evidence="3">The sequence shown here is derived from an EMBL/GenBank/DDBJ whole genome shotgun (WGS) entry which is preliminary data.</text>
</comment>
<keyword evidence="4" id="KW-1185">Reference proteome</keyword>
<name>A0AAD5MJ29_PARTN</name>
<feature type="transmembrane region" description="Helical" evidence="2">
    <location>
        <begin position="393"/>
        <end position="412"/>
    </location>
</feature>
<dbReference type="InterPro" id="IPR001680">
    <property type="entry name" value="WD40_rpt"/>
</dbReference>
<evidence type="ECO:0000313" key="3">
    <source>
        <dbReference type="EMBL" id="KAJ1348631.1"/>
    </source>
</evidence>
<dbReference type="PANTHER" id="PTHR13743:SF86">
    <property type="entry name" value="LYSOSOMAL-TRAFFICKING REGULATOR"/>
    <property type="match status" value="1"/>
</dbReference>
<dbReference type="EMBL" id="JAHQIW010000531">
    <property type="protein sequence ID" value="KAJ1348631.1"/>
    <property type="molecule type" value="Genomic_DNA"/>
</dbReference>
<dbReference type="PROSITE" id="PS50082">
    <property type="entry name" value="WD_REPEATS_2"/>
    <property type="match status" value="1"/>
</dbReference>
<dbReference type="SMART" id="SM00320">
    <property type="entry name" value="WD40"/>
    <property type="match status" value="2"/>
</dbReference>
<dbReference type="InterPro" id="IPR015943">
    <property type="entry name" value="WD40/YVTN_repeat-like_dom_sf"/>
</dbReference>
<feature type="transmembrane region" description="Helical" evidence="2">
    <location>
        <begin position="351"/>
        <end position="372"/>
    </location>
</feature>
<dbReference type="PANTHER" id="PTHR13743">
    <property type="entry name" value="BEIGE/BEACH-RELATED"/>
    <property type="match status" value="1"/>
</dbReference>
<sequence length="1295" mass="145763">MQFARGTVLPVWNSLLIRMLRIGGARPATHDTELLPKVLAVLSRTPLSIYDSALLDFTIRLLKEFLYHFPIALAIARSSVRMFSEVPQNVFDNHRVKWPRAHRRRLPLSGAHRRHSLNRVQENPAQSDDNMSRLEKSIHHGTTDSHSGSVNPFSSRTGLLSVSEVGDIEEIYSMMFNNHSGQISSLEDFINALACLTRFISYNNSPCEAIFICGLLKKIMKSLDYDEIEGSLPNQWINWPIIVTQVVLVRFIVLSSNPISCSKCISHLLLSDSDRDGDERVHIKSSFDFLLDVIKECIITVVQLDEVLQPDGNLGTIEQCIELSCTATLSVIEDVLKLYKMYGTYDILPQLGGMIFMWSLDSSFALVFRRLMENIKRDVFTPRITTDSRVRRFAFELFASLVNVTYATTYMINMSLTWPRGFDGNISAFELIEALSAQIASGRRESFKVLAWHLPKMKWTRKIPIAQGNDFGGSEMQPSITIIELVATIRCVNSVEFLVNVCRYLFSSDLLAEDARHIIMKLIIPTIVFLSKNMPVVEYFVNVGKFSGDFLFVVDLFELLHPLIDIYIAEVMIRIVLVPNLIVYMSNEDLEGSLIPLISKCISLAHTVAKETGLSDWLFSNFHAYCERAASQDICVFMSDNTVKQNRLQFRAFFTVCRALELNSCAFAGFECDIIKLSWKVINQVLKCLQSISDDLRMNRRISDLVASCFSLLLLVAPNAKAELRQFSNNFARRLQNRRQSTVICYIIVSLLSEVHRLQKLSGAPRAERSIEIEDGKVCILSIVYALLPSIPRLNTEQCFMIRKLCSIMSIMPSTQYNHQLVCLLLEISKYVIVKSVEIGTIDAVLQILADHIERDPQRTDVSAMIWFLGLGSRLEVCQRIFRRLGELLTAQSRPPVALLMPQLPAQFPRANSQMIPTSCCSASRWQKNCDLLAEDARHIIMKLIIPTIVFLSKNMPVVEYFVNVGKFSGDFLFVVDLFELLHPLIDIYIAEVMISHIFIQVYHSCVKPLQDNNLDIADRIFNSIEDAWSLSSSESTTDFKISSMSFSPKNCLIVLGCDSGTIITYQVDFDDKSVKSVKERLHLLGHSHPITAIGVCDEFSVLVSADSSGKVIVWDCTKLIFIRVLRQSCSSAIRSVCISQTTADIAIAIDVEGGSIVEFYTVNGDLINKIDVDKRVLCMTMSNQSEGTAINCLALGLLSGEIRLIETWKLSIIRTIRHPAYTDPVISIDYSPSARKLFASQANLGAKSRSDLVSTQVRCSREGTCEVKRLLRLVIGMKIALLGGPTALDQEVEC</sequence>
<evidence type="ECO:0000313" key="4">
    <source>
        <dbReference type="Proteomes" id="UP001196413"/>
    </source>
</evidence>
<dbReference type="InterPro" id="IPR050865">
    <property type="entry name" value="BEACH_Domain"/>
</dbReference>